<organism evidence="1 2">
    <name type="scientific">Hypoxylon rubiginosum</name>
    <dbReference type="NCBI Taxonomy" id="110542"/>
    <lineage>
        <taxon>Eukaryota</taxon>
        <taxon>Fungi</taxon>
        <taxon>Dikarya</taxon>
        <taxon>Ascomycota</taxon>
        <taxon>Pezizomycotina</taxon>
        <taxon>Sordariomycetes</taxon>
        <taxon>Xylariomycetidae</taxon>
        <taxon>Xylariales</taxon>
        <taxon>Hypoxylaceae</taxon>
        <taxon>Hypoxylon</taxon>
    </lineage>
</organism>
<dbReference type="EMBL" id="MU393445">
    <property type="protein sequence ID" value="KAI4867634.1"/>
    <property type="molecule type" value="Genomic_DNA"/>
</dbReference>
<evidence type="ECO:0000313" key="2">
    <source>
        <dbReference type="Proteomes" id="UP001497700"/>
    </source>
</evidence>
<sequence length="457" mass="52131">MDALIHEFRTAFVEIKGDRLAETLHPDVQANAAKLQALWGRGNVRDVTADLDFLFYSDPSRPRMSQKETAGWVEIYLSYWKAVGEILAVEGLRSDAKASSSSWTTVYEAWRDLTSLVIRGYTNHEFENWTIPCLYVAGKYLRLFAIQGDEERRRTGGTEDTDMTIMQDDFDPEQEENRLLEDCARHLNRVFQTCFNDRAPLEESRKWGIYYAINLLFKTHFRLNSTTLSKNVLRVVSAGRGDMPTIDRFPKSQQVTFKYYEGVLAFLDENYVVAEQHLTAAWQMCHKDAKHNLELILTYLIPCHLLTTHTLPSSELLRPFPRLQQLFLPLSAAIKKADLRAFDIALREGEADFIKRRIYLTLERGRDIALRNLLRKVFIAGDFGEAKDGATPARRSRIPVTEFAAAIKISSGEEIDTDEVECLIANMIYKNLMKGYIAHEAGIVVLSKTGAFPGTKV</sequence>
<protein>
    <submittedName>
        <fullName evidence="1">PCI domain-containing protein</fullName>
    </submittedName>
</protein>
<name>A0ACB9Z888_9PEZI</name>
<reference evidence="1 2" key="1">
    <citation type="journal article" date="2022" name="New Phytol.">
        <title>Ecological generalism drives hyperdiversity of secondary metabolite gene clusters in xylarialean endophytes.</title>
        <authorList>
            <person name="Franco M.E.E."/>
            <person name="Wisecaver J.H."/>
            <person name="Arnold A.E."/>
            <person name="Ju Y.M."/>
            <person name="Slot J.C."/>
            <person name="Ahrendt S."/>
            <person name="Moore L.P."/>
            <person name="Eastman K.E."/>
            <person name="Scott K."/>
            <person name="Konkel Z."/>
            <person name="Mondo S.J."/>
            <person name="Kuo A."/>
            <person name="Hayes R.D."/>
            <person name="Haridas S."/>
            <person name="Andreopoulos B."/>
            <person name="Riley R."/>
            <person name="LaButti K."/>
            <person name="Pangilinan J."/>
            <person name="Lipzen A."/>
            <person name="Amirebrahimi M."/>
            <person name="Yan J."/>
            <person name="Adam C."/>
            <person name="Keymanesh K."/>
            <person name="Ng V."/>
            <person name="Louie K."/>
            <person name="Northen T."/>
            <person name="Drula E."/>
            <person name="Henrissat B."/>
            <person name="Hsieh H.M."/>
            <person name="Youens-Clark K."/>
            <person name="Lutzoni F."/>
            <person name="Miadlikowska J."/>
            <person name="Eastwood D.C."/>
            <person name="Hamelin R.C."/>
            <person name="Grigoriev I.V."/>
            <person name="U'Ren J.M."/>
        </authorList>
    </citation>
    <scope>NUCLEOTIDE SEQUENCE [LARGE SCALE GENOMIC DNA]</scope>
    <source>
        <strain evidence="1 2">CBS 119005</strain>
    </source>
</reference>
<proteinExistence type="predicted"/>
<dbReference type="Proteomes" id="UP001497700">
    <property type="component" value="Unassembled WGS sequence"/>
</dbReference>
<keyword evidence="2" id="KW-1185">Reference proteome</keyword>
<gene>
    <name evidence="1" type="ORF">F4820DRAFT_191435</name>
</gene>
<evidence type="ECO:0000313" key="1">
    <source>
        <dbReference type="EMBL" id="KAI4867634.1"/>
    </source>
</evidence>
<comment type="caution">
    <text evidence="1">The sequence shown here is derived from an EMBL/GenBank/DDBJ whole genome shotgun (WGS) entry which is preliminary data.</text>
</comment>
<accession>A0ACB9Z888</accession>